<dbReference type="Proteomes" id="UP000321721">
    <property type="component" value="Unassembled WGS sequence"/>
</dbReference>
<dbReference type="RefSeq" id="WP_170227927.1">
    <property type="nucleotide sequence ID" value="NZ_VOOS01000001.1"/>
</dbReference>
<proteinExistence type="predicted"/>
<dbReference type="AlphaFoldDB" id="A0A5C6RYZ2"/>
<feature type="chain" id="PRO_5023020019" description="DUF4177 domain-containing protein" evidence="1">
    <location>
        <begin position="26"/>
        <end position="130"/>
    </location>
</feature>
<reference evidence="2 3" key="1">
    <citation type="submission" date="2019-08" db="EMBL/GenBank/DDBJ databases">
        <title>Genome of Vicingus serpentipes NCIMB 15042.</title>
        <authorList>
            <person name="Bowman J.P."/>
        </authorList>
    </citation>
    <scope>NUCLEOTIDE SEQUENCE [LARGE SCALE GENOMIC DNA]</scope>
    <source>
        <strain evidence="2 3">NCIMB 15042</strain>
    </source>
</reference>
<accession>A0A5C6RYZ2</accession>
<dbReference type="EMBL" id="VOOS01000001">
    <property type="protein sequence ID" value="TXB67185.1"/>
    <property type="molecule type" value="Genomic_DNA"/>
</dbReference>
<feature type="signal peptide" evidence="1">
    <location>
        <begin position="1"/>
        <end position="25"/>
    </location>
</feature>
<protein>
    <recommendedName>
        <fullName evidence="4">DUF4177 domain-containing protein</fullName>
    </recommendedName>
</protein>
<keyword evidence="1" id="KW-0732">Signal</keyword>
<evidence type="ECO:0008006" key="4">
    <source>
        <dbReference type="Google" id="ProtNLM"/>
    </source>
</evidence>
<gene>
    <name evidence="2" type="ORF">FRY74_03090</name>
</gene>
<evidence type="ECO:0000256" key="1">
    <source>
        <dbReference type="SAM" id="SignalP"/>
    </source>
</evidence>
<evidence type="ECO:0000313" key="2">
    <source>
        <dbReference type="EMBL" id="TXB67185.1"/>
    </source>
</evidence>
<comment type="caution">
    <text evidence="2">The sequence shown here is derived from an EMBL/GenBank/DDBJ whole genome shotgun (WGS) entry which is preliminary data.</text>
</comment>
<evidence type="ECO:0000313" key="3">
    <source>
        <dbReference type="Proteomes" id="UP000321721"/>
    </source>
</evidence>
<organism evidence="2 3">
    <name type="scientific">Vicingus serpentipes</name>
    <dbReference type="NCBI Taxonomy" id="1926625"/>
    <lineage>
        <taxon>Bacteria</taxon>
        <taxon>Pseudomonadati</taxon>
        <taxon>Bacteroidota</taxon>
        <taxon>Flavobacteriia</taxon>
        <taxon>Flavobacteriales</taxon>
        <taxon>Vicingaceae</taxon>
        <taxon>Vicingus</taxon>
    </lineage>
</organism>
<name>A0A5C6RYZ2_9FLAO</name>
<keyword evidence="3" id="KW-1185">Reference proteome</keyword>
<sequence length="130" mass="14489">MMQFFKIKSIIILIFCAFTSIASFAQDNEVNIVSKLKSLTKKGDYAILEVRLNNEDEFRTTDGSTSSLARLAVFTGNNNGAEVISKGFNGMNSIVSVLNTLKSNGWRLVDVYSLKGESLIITHYVIERKK</sequence>